<reference evidence="1 2" key="1">
    <citation type="submission" date="2019-05" db="EMBL/GenBank/DDBJ databases">
        <title>Another draft genome of Portunus trituberculatus and its Hox gene families provides insights of decapod evolution.</title>
        <authorList>
            <person name="Jeong J.-H."/>
            <person name="Song I."/>
            <person name="Kim S."/>
            <person name="Choi T."/>
            <person name="Kim D."/>
            <person name="Ryu S."/>
            <person name="Kim W."/>
        </authorList>
    </citation>
    <scope>NUCLEOTIDE SEQUENCE [LARGE SCALE GENOMIC DNA]</scope>
    <source>
        <tissue evidence="1">Muscle</tissue>
    </source>
</reference>
<accession>A0A5B7FD32</accession>
<proteinExistence type="predicted"/>
<comment type="caution">
    <text evidence="1">The sequence shown here is derived from an EMBL/GenBank/DDBJ whole genome shotgun (WGS) entry which is preliminary data.</text>
</comment>
<keyword evidence="2" id="KW-1185">Reference proteome</keyword>
<sequence length="117" mass="13193">MTKVRLTPSTFQEAEVLTYGLQVPQLRPADLSYHIGQDYTKCSYCILTKRKCQAIPVTMTSSHPTTHSQLSELTMARFPPLLARRGLSSFLPENISRREVAAGQECDQMTFVYLAHS</sequence>
<dbReference type="Proteomes" id="UP000324222">
    <property type="component" value="Unassembled WGS sequence"/>
</dbReference>
<dbReference type="AlphaFoldDB" id="A0A5B7FD32"/>
<name>A0A5B7FD32_PORTR</name>
<dbReference type="EMBL" id="VSRR010006766">
    <property type="protein sequence ID" value="MPC45520.1"/>
    <property type="molecule type" value="Genomic_DNA"/>
</dbReference>
<evidence type="ECO:0000313" key="2">
    <source>
        <dbReference type="Proteomes" id="UP000324222"/>
    </source>
</evidence>
<protein>
    <submittedName>
        <fullName evidence="1">Uncharacterized protein</fullName>
    </submittedName>
</protein>
<evidence type="ECO:0000313" key="1">
    <source>
        <dbReference type="EMBL" id="MPC45520.1"/>
    </source>
</evidence>
<organism evidence="1 2">
    <name type="scientific">Portunus trituberculatus</name>
    <name type="common">Swimming crab</name>
    <name type="synonym">Neptunus trituberculatus</name>
    <dbReference type="NCBI Taxonomy" id="210409"/>
    <lineage>
        <taxon>Eukaryota</taxon>
        <taxon>Metazoa</taxon>
        <taxon>Ecdysozoa</taxon>
        <taxon>Arthropoda</taxon>
        <taxon>Crustacea</taxon>
        <taxon>Multicrustacea</taxon>
        <taxon>Malacostraca</taxon>
        <taxon>Eumalacostraca</taxon>
        <taxon>Eucarida</taxon>
        <taxon>Decapoda</taxon>
        <taxon>Pleocyemata</taxon>
        <taxon>Brachyura</taxon>
        <taxon>Eubrachyura</taxon>
        <taxon>Portunoidea</taxon>
        <taxon>Portunidae</taxon>
        <taxon>Portuninae</taxon>
        <taxon>Portunus</taxon>
    </lineage>
</organism>
<gene>
    <name evidence="1" type="ORF">E2C01_039222</name>
</gene>